<accession>A0A0F9Q0B7</accession>
<name>A0A0F9Q0B7_9ZZZZ</name>
<reference evidence="2" key="1">
    <citation type="journal article" date="2015" name="Nature">
        <title>Complex archaea that bridge the gap between prokaryotes and eukaryotes.</title>
        <authorList>
            <person name="Spang A."/>
            <person name="Saw J.H."/>
            <person name="Jorgensen S.L."/>
            <person name="Zaremba-Niedzwiedzka K."/>
            <person name="Martijn J."/>
            <person name="Lind A.E."/>
            <person name="van Eijk R."/>
            <person name="Schleper C."/>
            <person name="Guy L."/>
            <person name="Ettema T.J."/>
        </authorList>
    </citation>
    <scope>NUCLEOTIDE SEQUENCE</scope>
</reference>
<proteinExistence type="predicted"/>
<dbReference type="AlphaFoldDB" id="A0A0F9Q0B7"/>
<comment type="caution">
    <text evidence="2">The sequence shown here is derived from an EMBL/GenBank/DDBJ whole genome shotgun (WGS) entry which is preliminary data.</text>
</comment>
<evidence type="ECO:0000313" key="2">
    <source>
        <dbReference type="EMBL" id="KKN35909.1"/>
    </source>
</evidence>
<feature type="region of interest" description="Disordered" evidence="1">
    <location>
        <begin position="1"/>
        <end position="33"/>
    </location>
</feature>
<feature type="non-terminal residue" evidence="2">
    <location>
        <position position="1"/>
    </location>
</feature>
<protein>
    <submittedName>
        <fullName evidence="2">Uncharacterized protein</fullName>
    </submittedName>
</protein>
<gene>
    <name evidence="2" type="ORF">LCGC14_0779130</name>
</gene>
<organism evidence="2">
    <name type="scientific">marine sediment metagenome</name>
    <dbReference type="NCBI Taxonomy" id="412755"/>
    <lineage>
        <taxon>unclassified sequences</taxon>
        <taxon>metagenomes</taxon>
        <taxon>ecological metagenomes</taxon>
    </lineage>
</organism>
<evidence type="ECO:0000256" key="1">
    <source>
        <dbReference type="SAM" id="MobiDB-lite"/>
    </source>
</evidence>
<sequence>NNGRQTLAELDEDFHSPVPLQRRAAGAFDHANR</sequence>
<dbReference type="EMBL" id="LAZR01002003">
    <property type="protein sequence ID" value="KKN35909.1"/>
    <property type="molecule type" value="Genomic_DNA"/>
</dbReference>